<dbReference type="AlphaFoldDB" id="A0AAV6QL40"/>
<keyword evidence="3" id="KW-1185">Reference proteome</keyword>
<gene>
    <name evidence="2" type="ORF">JOB18_035944</name>
</gene>
<name>A0AAV6QL40_SOLSE</name>
<dbReference type="PANTHER" id="PTHR45153">
    <property type="entry name" value="TETRATRICOPEPTIDE REPEAT PROTEIN 16"/>
    <property type="match status" value="1"/>
</dbReference>
<protein>
    <submittedName>
        <fullName evidence="2">Tetratricopeptide repeat protein 16 isoform X1</fullName>
    </submittedName>
</protein>
<comment type="caution">
    <text evidence="2">The sequence shown here is derived from an EMBL/GenBank/DDBJ whole genome shotgun (WGS) entry which is preliminary data.</text>
</comment>
<accession>A0AAV6QL40</accession>
<dbReference type="PANTHER" id="PTHR45153:SF1">
    <property type="entry name" value="TETRATRICOPEPTIDE REPEAT PROTEIN 16"/>
    <property type="match status" value="1"/>
</dbReference>
<proteinExistence type="predicted"/>
<evidence type="ECO:0000313" key="3">
    <source>
        <dbReference type="Proteomes" id="UP000693946"/>
    </source>
</evidence>
<evidence type="ECO:0000313" key="2">
    <source>
        <dbReference type="EMBL" id="KAG7490454.1"/>
    </source>
</evidence>
<feature type="region of interest" description="Disordered" evidence="1">
    <location>
        <begin position="1"/>
        <end position="22"/>
    </location>
</feature>
<organism evidence="2 3">
    <name type="scientific">Solea senegalensis</name>
    <name type="common">Senegalese sole</name>
    <dbReference type="NCBI Taxonomy" id="28829"/>
    <lineage>
        <taxon>Eukaryota</taxon>
        <taxon>Metazoa</taxon>
        <taxon>Chordata</taxon>
        <taxon>Craniata</taxon>
        <taxon>Vertebrata</taxon>
        <taxon>Euteleostomi</taxon>
        <taxon>Actinopterygii</taxon>
        <taxon>Neopterygii</taxon>
        <taxon>Teleostei</taxon>
        <taxon>Neoteleostei</taxon>
        <taxon>Acanthomorphata</taxon>
        <taxon>Carangaria</taxon>
        <taxon>Pleuronectiformes</taxon>
        <taxon>Pleuronectoidei</taxon>
        <taxon>Soleidae</taxon>
        <taxon>Solea</taxon>
    </lineage>
</organism>
<feature type="compositionally biased region" description="Polar residues" evidence="1">
    <location>
        <begin position="1"/>
        <end position="10"/>
    </location>
</feature>
<sequence>MVTSSFNQHVAESGKRQRSKKLPSKHKTFIFYMSATMDTSEETIDLKGQCLFDRGLFSDALELFSRGAELKPSCKAHAVRSLVCLAAAGHYADCLKTVNDWMVSDGPTFSFSKPDHTDGLIK</sequence>
<reference evidence="2 3" key="1">
    <citation type="journal article" date="2021" name="Sci. Rep.">
        <title>Chromosome anchoring in Senegalese sole (Solea senegalensis) reveals sex-associated markers and genome rearrangements in flatfish.</title>
        <authorList>
            <person name="Guerrero-Cozar I."/>
            <person name="Gomez-Garrido J."/>
            <person name="Berbel C."/>
            <person name="Martinez-Blanch J.F."/>
            <person name="Alioto T."/>
            <person name="Claros M.G."/>
            <person name="Gagnaire P.A."/>
            <person name="Manchado M."/>
        </authorList>
    </citation>
    <scope>NUCLEOTIDE SEQUENCE [LARGE SCALE GENOMIC DNA]</scope>
    <source>
        <strain evidence="2">Sse05_10M</strain>
    </source>
</reference>
<evidence type="ECO:0000256" key="1">
    <source>
        <dbReference type="SAM" id="MobiDB-lite"/>
    </source>
</evidence>
<dbReference type="EMBL" id="JAGKHQ010000017">
    <property type="protein sequence ID" value="KAG7490454.1"/>
    <property type="molecule type" value="Genomic_DNA"/>
</dbReference>
<dbReference type="Proteomes" id="UP000693946">
    <property type="component" value="Linkage Group LG5"/>
</dbReference>